<keyword evidence="5" id="KW-1185">Reference proteome</keyword>
<organism evidence="4 5">
    <name type="scientific">Aphanomyces stellatus</name>
    <dbReference type="NCBI Taxonomy" id="120398"/>
    <lineage>
        <taxon>Eukaryota</taxon>
        <taxon>Sar</taxon>
        <taxon>Stramenopiles</taxon>
        <taxon>Oomycota</taxon>
        <taxon>Saprolegniomycetes</taxon>
        <taxon>Saprolegniales</taxon>
        <taxon>Verrucalvaceae</taxon>
        <taxon>Aphanomyces</taxon>
    </lineage>
</organism>
<evidence type="ECO:0000259" key="2">
    <source>
        <dbReference type="Pfam" id="PF18036"/>
    </source>
</evidence>
<sequence length="163" mass="18196">MSDAEGNTGEAGNGEALLLQLLTDKTCRDIRPGATLAEIQNAVEVALPATTLPFSLHLEDNTCLPVVVGVSATYSLLLKAIQKALTQHVQRPRISWKYIWRHYALACNGFRLDNIPHQCRTPLVDLLAMHSTPMALHLKFVRSDRKRRPRRHDDAQGHSQASR</sequence>
<evidence type="ECO:0000313" key="5">
    <source>
        <dbReference type="Proteomes" id="UP000332933"/>
    </source>
</evidence>
<dbReference type="AlphaFoldDB" id="A0A485LAM7"/>
<accession>A0A485LAM7</accession>
<proteinExistence type="predicted"/>
<dbReference type="InterPro" id="IPR040610">
    <property type="entry name" value="SNRNP25_ubiquitin"/>
</dbReference>
<reference evidence="3" key="2">
    <citation type="submission" date="2019-06" db="EMBL/GenBank/DDBJ databases">
        <title>Genomics analysis of Aphanomyces spp. identifies a new class of oomycete effector associated with host adaptation.</title>
        <authorList>
            <person name="Gaulin E."/>
        </authorList>
    </citation>
    <scope>NUCLEOTIDE SEQUENCE</scope>
    <source>
        <strain evidence="3">CBS 578.67</strain>
    </source>
</reference>
<name>A0A485LAM7_9STRA</name>
<evidence type="ECO:0000313" key="4">
    <source>
        <dbReference type="EMBL" id="VFT95256.1"/>
    </source>
</evidence>
<dbReference type="EMBL" id="VJMH01006394">
    <property type="protein sequence ID" value="KAF0690071.1"/>
    <property type="molecule type" value="Genomic_DNA"/>
</dbReference>
<dbReference type="EMBL" id="CAADRA010006415">
    <property type="protein sequence ID" value="VFT95256.1"/>
    <property type="molecule type" value="Genomic_DNA"/>
</dbReference>
<dbReference type="Gene3D" id="3.10.20.90">
    <property type="entry name" value="Phosphatidylinositol 3-kinase Catalytic Subunit, Chain A, domain 1"/>
    <property type="match status" value="1"/>
</dbReference>
<evidence type="ECO:0000256" key="1">
    <source>
        <dbReference type="SAM" id="MobiDB-lite"/>
    </source>
</evidence>
<feature type="domain" description="SNRNP25 ubiquitin-like" evidence="2">
    <location>
        <begin position="56"/>
        <end position="114"/>
    </location>
</feature>
<gene>
    <name evidence="4" type="primary">Aste57867_18520</name>
    <name evidence="3" type="ORF">As57867_018458</name>
    <name evidence="4" type="ORF">ASTE57867_18520</name>
</gene>
<protein>
    <submittedName>
        <fullName evidence="4">Aste57867_18520 protein</fullName>
    </submittedName>
</protein>
<dbReference type="OrthoDB" id="72819at2759"/>
<feature type="region of interest" description="Disordered" evidence="1">
    <location>
        <begin position="143"/>
        <end position="163"/>
    </location>
</feature>
<reference evidence="4 5" key="1">
    <citation type="submission" date="2019-03" db="EMBL/GenBank/DDBJ databases">
        <authorList>
            <person name="Gaulin E."/>
            <person name="Dumas B."/>
        </authorList>
    </citation>
    <scope>NUCLEOTIDE SEQUENCE [LARGE SCALE GENOMIC DNA]</scope>
    <source>
        <strain evidence="4">CBS 568.67</strain>
    </source>
</reference>
<dbReference type="Pfam" id="PF18036">
    <property type="entry name" value="Ubiquitin_4"/>
    <property type="match status" value="1"/>
</dbReference>
<evidence type="ECO:0000313" key="3">
    <source>
        <dbReference type="EMBL" id="KAF0690071.1"/>
    </source>
</evidence>
<dbReference type="Proteomes" id="UP000332933">
    <property type="component" value="Unassembled WGS sequence"/>
</dbReference>